<organism evidence="2">
    <name type="scientific">Fagus sylvatica</name>
    <name type="common">Beechnut</name>
    <dbReference type="NCBI Taxonomy" id="28930"/>
    <lineage>
        <taxon>Eukaryota</taxon>
        <taxon>Viridiplantae</taxon>
        <taxon>Streptophyta</taxon>
        <taxon>Embryophyta</taxon>
        <taxon>Tracheophyta</taxon>
        <taxon>Spermatophyta</taxon>
        <taxon>Magnoliopsida</taxon>
        <taxon>eudicotyledons</taxon>
        <taxon>Gunneridae</taxon>
        <taxon>Pentapetalae</taxon>
        <taxon>rosids</taxon>
        <taxon>fabids</taxon>
        <taxon>Fagales</taxon>
        <taxon>Fagaceae</taxon>
        <taxon>Fagus</taxon>
    </lineage>
</organism>
<evidence type="ECO:0000313" key="2">
    <source>
        <dbReference type="EMBL" id="SPC88650.1"/>
    </source>
</evidence>
<reference evidence="2" key="1">
    <citation type="submission" date="2018-02" db="EMBL/GenBank/DDBJ databases">
        <authorList>
            <person name="Cohen D.B."/>
            <person name="Kent A.D."/>
        </authorList>
    </citation>
    <scope>NUCLEOTIDE SEQUENCE</scope>
</reference>
<proteinExistence type="predicted"/>
<dbReference type="EMBL" id="OIVN01001009">
    <property type="protein sequence ID" value="SPC88650.1"/>
    <property type="molecule type" value="Genomic_DNA"/>
</dbReference>
<feature type="region of interest" description="Disordered" evidence="1">
    <location>
        <begin position="1"/>
        <end position="35"/>
    </location>
</feature>
<sequence>MGFDESGEDEEGIATVEGEANGGGDNEEGIEAVQL</sequence>
<dbReference type="AlphaFoldDB" id="A0A2N9FNI1"/>
<accession>A0A2N9FNI1</accession>
<name>A0A2N9FNI1_FAGSY</name>
<feature type="compositionally biased region" description="Acidic residues" evidence="1">
    <location>
        <begin position="1"/>
        <end position="12"/>
    </location>
</feature>
<evidence type="ECO:0000256" key="1">
    <source>
        <dbReference type="SAM" id="MobiDB-lite"/>
    </source>
</evidence>
<gene>
    <name evidence="2" type="ORF">FSB_LOCUS16532</name>
</gene>
<protein>
    <submittedName>
        <fullName evidence="2">Uncharacterized protein</fullName>
    </submittedName>
</protein>
<feature type="compositionally biased region" description="Acidic residues" evidence="1">
    <location>
        <begin position="25"/>
        <end position="35"/>
    </location>
</feature>